<name>A0A1G7GYE9_9FLAO</name>
<organism evidence="8 9">
    <name type="scientific">Ulvibacter litoralis</name>
    <dbReference type="NCBI Taxonomy" id="227084"/>
    <lineage>
        <taxon>Bacteria</taxon>
        <taxon>Pseudomonadati</taxon>
        <taxon>Bacteroidota</taxon>
        <taxon>Flavobacteriia</taxon>
        <taxon>Flavobacteriales</taxon>
        <taxon>Flavobacteriaceae</taxon>
        <taxon>Ulvibacter</taxon>
    </lineage>
</organism>
<dbReference type="OrthoDB" id="9778782at2"/>
<reference evidence="8 9" key="1">
    <citation type="submission" date="2016-10" db="EMBL/GenBank/DDBJ databases">
        <authorList>
            <person name="de Groot N.N."/>
        </authorList>
    </citation>
    <scope>NUCLEOTIDE SEQUENCE [LARGE SCALE GENOMIC DNA]</scope>
    <source>
        <strain evidence="8 9">DSM 16195</strain>
    </source>
</reference>
<dbReference type="STRING" id="227084.SAMN05421855_103402"/>
<dbReference type="Proteomes" id="UP000199321">
    <property type="component" value="Unassembled WGS sequence"/>
</dbReference>
<feature type="signal peptide" evidence="6">
    <location>
        <begin position="1"/>
        <end position="19"/>
    </location>
</feature>
<keyword evidence="2" id="KW-0597">Phosphoprotein</keyword>
<keyword evidence="1" id="KW-0813">Transport</keyword>
<evidence type="ECO:0000256" key="3">
    <source>
        <dbReference type="ARBA" id="ARBA00022630"/>
    </source>
</evidence>
<dbReference type="PANTHER" id="PTHR36118:SF1">
    <property type="entry name" value="ION-TRANSLOCATING OXIDOREDUCTASE COMPLEX SUBUNIT G"/>
    <property type="match status" value="1"/>
</dbReference>
<accession>A0A1G7GYE9</accession>
<dbReference type="EMBL" id="FNBA01000003">
    <property type="protein sequence ID" value="SDE93210.1"/>
    <property type="molecule type" value="Genomic_DNA"/>
</dbReference>
<evidence type="ECO:0000313" key="8">
    <source>
        <dbReference type="EMBL" id="SDE93210.1"/>
    </source>
</evidence>
<dbReference type="InterPro" id="IPR010209">
    <property type="entry name" value="Ion_transpt_RnfG/RsxG"/>
</dbReference>
<evidence type="ECO:0000256" key="4">
    <source>
        <dbReference type="ARBA" id="ARBA00022643"/>
    </source>
</evidence>
<evidence type="ECO:0000256" key="6">
    <source>
        <dbReference type="SAM" id="SignalP"/>
    </source>
</evidence>
<keyword evidence="9" id="KW-1185">Reference proteome</keyword>
<keyword evidence="4" id="KW-0288">FMN</keyword>
<dbReference type="Pfam" id="PF04205">
    <property type="entry name" value="FMN_bind"/>
    <property type="match status" value="1"/>
</dbReference>
<feature type="domain" description="FMN-binding" evidence="7">
    <location>
        <begin position="92"/>
        <end position="165"/>
    </location>
</feature>
<protein>
    <submittedName>
        <fullName evidence="8">Na+-translocating ferredoxin:NAD+ oxidoreductase RNF, RnfG subunit</fullName>
    </submittedName>
</protein>
<sequence>MFKKLFSLVAVVLLCTAFSIPDKVVKKADKEITKFFEIEHFEKQTISVSKAINTATVSEFGAENLFKIVKEGTLLGYGYIGNAASKTATFDYLVLFDTDFIITKTKVLVYREEYGGEISSKRWLRQFEGASPASDELQYNQDIIPISGATISVQSMTRAVNNLLKSIAVLQKKSVI</sequence>
<feature type="chain" id="PRO_5011735436" evidence="6">
    <location>
        <begin position="20"/>
        <end position="176"/>
    </location>
</feature>
<dbReference type="GO" id="GO:0010181">
    <property type="term" value="F:FMN binding"/>
    <property type="evidence" value="ECO:0007669"/>
    <property type="project" value="InterPro"/>
</dbReference>
<dbReference type="GO" id="GO:0009055">
    <property type="term" value="F:electron transfer activity"/>
    <property type="evidence" value="ECO:0007669"/>
    <property type="project" value="InterPro"/>
</dbReference>
<keyword evidence="3" id="KW-0285">Flavoprotein</keyword>
<evidence type="ECO:0000256" key="2">
    <source>
        <dbReference type="ARBA" id="ARBA00022553"/>
    </source>
</evidence>
<dbReference type="GO" id="GO:0005886">
    <property type="term" value="C:plasma membrane"/>
    <property type="evidence" value="ECO:0007669"/>
    <property type="project" value="InterPro"/>
</dbReference>
<dbReference type="PANTHER" id="PTHR36118">
    <property type="entry name" value="ION-TRANSLOCATING OXIDOREDUCTASE COMPLEX SUBUNIT G"/>
    <property type="match status" value="1"/>
</dbReference>
<dbReference type="AlphaFoldDB" id="A0A1G7GYE9"/>
<evidence type="ECO:0000256" key="5">
    <source>
        <dbReference type="ARBA" id="ARBA00022982"/>
    </source>
</evidence>
<evidence type="ECO:0000259" key="7">
    <source>
        <dbReference type="Pfam" id="PF04205"/>
    </source>
</evidence>
<evidence type="ECO:0000313" key="9">
    <source>
        <dbReference type="Proteomes" id="UP000199321"/>
    </source>
</evidence>
<evidence type="ECO:0000256" key="1">
    <source>
        <dbReference type="ARBA" id="ARBA00022448"/>
    </source>
</evidence>
<keyword evidence="5" id="KW-0249">Electron transport</keyword>
<gene>
    <name evidence="8" type="ORF">SAMN05421855_103402</name>
</gene>
<dbReference type="GO" id="GO:0022900">
    <property type="term" value="P:electron transport chain"/>
    <property type="evidence" value="ECO:0007669"/>
    <property type="project" value="InterPro"/>
</dbReference>
<keyword evidence="6" id="KW-0732">Signal</keyword>
<proteinExistence type="predicted"/>
<dbReference type="RefSeq" id="WP_093144545.1">
    <property type="nucleotide sequence ID" value="NZ_BMWO01000005.1"/>
</dbReference>
<dbReference type="InterPro" id="IPR007329">
    <property type="entry name" value="FMN-bd"/>
</dbReference>